<feature type="transmembrane region" description="Helical" evidence="10">
    <location>
        <begin position="266"/>
        <end position="283"/>
    </location>
</feature>
<feature type="transmembrane region" description="Helical" evidence="10">
    <location>
        <begin position="20"/>
        <end position="38"/>
    </location>
</feature>
<gene>
    <name evidence="11" type="ORF">ANASTE_01643</name>
</gene>
<dbReference type="RefSeq" id="WP_007050409.1">
    <property type="nucleotide sequence ID" value="NZ_DS560019.1"/>
</dbReference>
<sequence>MFTINNINSIFDLSLNVPNIALPIGISFFTFQAISYVIDVYRGKGEAQSNLINVGLYISLFPQLIAGPIVRYETVSYEIKNRKENIDDFTDGVVRFIVGLGKKVIISNNMALVADKAFNLINSSSSPIEEISILMSWLGAISYTLQIYFDFGGYSDMAIGLGKMFGFHFLENFNYPYISKSATEFWRRWHISLSSWFRDYVYIPLGGSRVNKYRHILNLFIVWLLTGIWHGANWTFIIWGLMYFILLIIEKFTSFDIDCKNKKHNWIKHIYTMFFVIIGWVIFRSENVYVALNYIKSMFGIGNIILFNDVFLSYIRQFFIYFVVGIIASSPILKIAKRKLKNNIITNIIYILFILIILLFVYLL</sequence>
<dbReference type="STRING" id="445971.ANASTE_01643"/>
<dbReference type="GO" id="GO:0005886">
    <property type="term" value="C:plasma membrane"/>
    <property type="evidence" value="ECO:0007669"/>
    <property type="project" value="UniProtKB-SubCell"/>
</dbReference>
<evidence type="ECO:0000256" key="7">
    <source>
        <dbReference type="ARBA" id="ARBA00023136"/>
    </source>
</evidence>
<dbReference type="HOGENOM" id="CLU_025255_1_0_9"/>
<evidence type="ECO:0000256" key="1">
    <source>
        <dbReference type="ARBA" id="ARBA00004651"/>
    </source>
</evidence>
<comment type="similarity">
    <text evidence="2 9">Belongs to the membrane-bound acyltransferase family.</text>
</comment>
<reference evidence="11" key="1">
    <citation type="submission" date="2008-01" db="EMBL/GenBank/DDBJ databases">
        <authorList>
            <person name="Fulton L."/>
            <person name="Clifton S."/>
            <person name="Fulton B."/>
            <person name="Xu J."/>
            <person name="Minx P."/>
            <person name="Pepin K.H."/>
            <person name="Johnson M."/>
            <person name="Thiruvilangam P."/>
            <person name="Bhonagiri V."/>
            <person name="Nash W.E."/>
            <person name="Mardis E.R."/>
            <person name="Wilson R.K."/>
        </authorList>
    </citation>
    <scope>NUCLEOTIDE SEQUENCE [LARGE SCALE GENOMIC DNA]</scope>
    <source>
        <strain evidence="11">DSM 17244</strain>
    </source>
</reference>
<evidence type="ECO:0000256" key="3">
    <source>
        <dbReference type="ARBA" id="ARBA00022475"/>
    </source>
</evidence>
<organism evidence="11 12">
    <name type="scientific">Anaerofustis stercorihominis DSM 17244</name>
    <dbReference type="NCBI Taxonomy" id="445971"/>
    <lineage>
        <taxon>Bacteria</taxon>
        <taxon>Bacillati</taxon>
        <taxon>Bacillota</taxon>
        <taxon>Clostridia</taxon>
        <taxon>Eubacteriales</taxon>
        <taxon>Eubacteriaceae</taxon>
        <taxon>Anaerofustis</taxon>
    </lineage>
</organism>
<dbReference type="PIRSF" id="PIRSF016636">
    <property type="entry name" value="AlgI_DltB"/>
    <property type="match status" value="1"/>
</dbReference>
<evidence type="ECO:0000256" key="6">
    <source>
        <dbReference type="ARBA" id="ARBA00022989"/>
    </source>
</evidence>
<dbReference type="EMBL" id="ABIL02000006">
    <property type="protein sequence ID" value="EDS71939.1"/>
    <property type="molecule type" value="Genomic_DNA"/>
</dbReference>
<dbReference type="Pfam" id="PF03062">
    <property type="entry name" value="MBOAT"/>
    <property type="match status" value="1"/>
</dbReference>
<dbReference type="GeneID" id="98000708"/>
<evidence type="ECO:0000313" key="11">
    <source>
        <dbReference type="EMBL" id="EDS71939.1"/>
    </source>
</evidence>
<keyword evidence="12" id="KW-1185">Reference proteome</keyword>
<evidence type="ECO:0000256" key="8">
    <source>
        <dbReference type="ARBA" id="ARBA00023315"/>
    </source>
</evidence>
<dbReference type="InterPro" id="IPR024194">
    <property type="entry name" value="Ac/AlaTfrase_AlgI/DltB"/>
</dbReference>
<reference evidence="11" key="2">
    <citation type="submission" date="2013-08" db="EMBL/GenBank/DDBJ databases">
        <title>Draft genome sequence of Anaerofustis stercorihominis (DSM 17244).</title>
        <authorList>
            <person name="Sudarsanam P."/>
            <person name="Ley R."/>
            <person name="Guruge J."/>
            <person name="Turnbaugh P.J."/>
            <person name="Mahowald M."/>
            <person name="Liep D."/>
            <person name="Gordon J."/>
        </authorList>
    </citation>
    <scope>NUCLEOTIDE SEQUENCE</scope>
    <source>
        <strain evidence="11">DSM 17244</strain>
    </source>
</reference>
<dbReference type="PIRSF" id="PIRSF500217">
    <property type="entry name" value="AlgI"/>
    <property type="match status" value="1"/>
</dbReference>
<name>B1C8M9_9FIRM</name>
<proteinExistence type="inferred from homology"/>
<dbReference type="PANTHER" id="PTHR13285">
    <property type="entry name" value="ACYLTRANSFERASE"/>
    <property type="match status" value="1"/>
</dbReference>
<accession>B1C8M9</accession>
<feature type="transmembrane region" description="Helical" evidence="10">
    <location>
        <begin position="219"/>
        <end position="246"/>
    </location>
</feature>
<keyword evidence="4 9" id="KW-0808">Transferase</keyword>
<evidence type="ECO:0000256" key="4">
    <source>
        <dbReference type="ARBA" id="ARBA00022679"/>
    </source>
</evidence>
<dbReference type="InterPro" id="IPR028362">
    <property type="entry name" value="AlgI"/>
</dbReference>
<feature type="transmembrane region" description="Helical" evidence="10">
    <location>
        <begin position="345"/>
        <end position="363"/>
    </location>
</feature>
<keyword evidence="6 10" id="KW-1133">Transmembrane helix</keyword>
<dbReference type="Proteomes" id="UP000005178">
    <property type="component" value="Unassembled WGS sequence"/>
</dbReference>
<comment type="caution">
    <text evidence="11">The sequence shown here is derived from an EMBL/GenBank/DDBJ whole genome shotgun (WGS) entry which is preliminary data.</text>
</comment>
<keyword evidence="7 9" id="KW-0472">Membrane</keyword>
<dbReference type="GO" id="GO:0016746">
    <property type="term" value="F:acyltransferase activity"/>
    <property type="evidence" value="ECO:0007669"/>
    <property type="project" value="UniProtKB-KW"/>
</dbReference>
<evidence type="ECO:0000313" key="12">
    <source>
        <dbReference type="Proteomes" id="UP000005178"/>
    </source>
</evidence>
<keyword evidence="3 9" id="KW-1003">Cell membrane</keyword>
<evidence type="ECO:0000256" key="5">
    <source>
        <dbReference type="ARBA" id="ARBA00022692"/>
    </source>
</evidence>
<evidence type="ECO:0000256" key="2">
    <source>
        <dbReference type="ARBA" id="ARBA00010323"/>
    </source>
</evidence>
<dbReference type="eggNOG" id="COG1696">
    <property type="taxonomic scope" value="Bacteria"/>
</dbReference>
<protein>
    <submittedName>
        <fullName evidence="11">MBOAT family protein</fullName>
    </submittedName>
</protein>
<evidence type="ECO:0000256" key="9">
    <source>
        <dbReference type="PIRNR" id="PIRNR016636"/>
    </source>
</evidence>
<feature type="transmembrane region" description="Helical" evidence="10">
    <location>
        <begin position="314"/>
        <end position="333"/>
    </location>
</feature>
<keyword evidence="8 9" id="KW-0012">Acyltransferase</keyword>
<dbReference type="PANTHER" id="PTHR13285:SF23">
    <property type="entry name" value="TEICHOIC ACID D-ALANYLTRANSFERASE"/>
    <property type="match status" value="1"/>
</dbReference>
<feature type="transmembrane region" description="Helical" evidence="10">
    <location>
        <begin position="50"/>
        <end position="70"/>
    </location>
</feature>
<comment type="subcellular location">
    <subcellularLocation>
        <location evidence="1">Cell membrane</location>
        <topology evidence="1">Multi-pass membrane protein</topology>
    </subcellularLocation>
</comment>
<keyword evidence="5 10" id="KW-0812">Transmembrane</keyword>
<evidence type="ECO:0000256" key="10">
    <source>
        <dbReference type="SAM" id="Phobius"/>
    </source>
</evidence>
<dbReference type="GO" id="GO:0042121">
    <property type="term" value="P:alginic acid biosynthetic process"/>
    <property type="evidence" value="ECO:0007669"/>
    <property type="project" value="InterPro"/>
</dbReference>
<dbReference type="InterPro" id="IPR004299">
    <property type="entry name" value="MBOAT_fam"/>
</dbReference>
<dbReference type="InterPro" id="IPR051085">
    <property type="entry name" value="MB_O-acyltransferase"/>
</dbReference>
<feature type="transmembrane region" description="Helical" evidence="10">
    <location>
        <begin position="290"/>
        <end position="308"/>
    </location>
</feature>
<dbReference type="AlphaFoldDB" id="B1C8M9"/>